<dbReference type="GO" id="GO:0042500">
    <property type="term" value="F:aspartic endopeptidase activity, intramembrane cleaving"/>
    <property type="evidence" value="ECO:0007669"/>
    <property type="project" value="InterPro"/>
</dbReference>
<dbReference type="OrthoDB" id="6159439at2759"/>
<evidence type="ECO:0000256" key="3">
    <source>
        <dbReference type="ARBA" id="ARBA00006859"/>
    </source>
</evidence>
<feature type="transmembrane region" description="Helical" evidence="15">
    <location>
        <begin position="162"/>
        <end position="181"/>
    </location>
</feature>
<evidence type="ECO:0000256" key="15">
    <source>
        <dbReference type="SAM" id="Phobius"/>
    </source>
</evidence>
<evidence type="ECO:0000256" key="5">
    <source>
        <dbReference type="ARBA" id="ARBA00022692"/>
    </source>
</evidence>
<keyword evidence="6" id="KW-0378">Hydrolase</keyword>
<feature type="transmembrane region" description="Helical" evidence="15">
    <location>
        <begin position="291"/>
        <end position="309"/>
    </location>
</feature>
<sequence>MKNCERIANFALAGLTLAPLFVKVDPNLNVILTAGLTVYVGCYRSVKPTPPSETMSNEHAMRFPFVGSAMLLSLFLLFKFLSKDLVNAVLTCYFFVLGIVALSATLLPAIKRYLPKRWNDDVISWHFPCFRSLDIEFTRSQIVAAIPGTFFCAWYASQKHWLANNILGLAFCIQGIEMLSLGSFKTGAILLAGLFVYDIFWVFFTPVMVSVAKSFDAPIKLLFPTADTARPFSMLGLGDIVIPGIFVALALRFDVSRGKDSQYFKSAFIGYTAGLVLTIIVMNWFQAAQPALLYIVPAVIGFLAAHVLWNGEVKPLMEFDESKTAASSQEDSGTSSSKKALEVADGMYVYMKDILKYLTLVLKTSSEHGVLIENSLNNVKSSEVHSEENIVSPERNLKRTVKTPAQIIALESFYDEHKYPKEEMKAELADQIGLTEKQISSWFCHRRLKDKRLKDEGYTNRRQDRSSSILQDRGSGLRQDSCGSTKQGDYRNIDPREVESQRLYGQDFHTADLTYDRTSRYTGNASGIDNISSGSSSSLQDKLVSQREDPYDTETSKYLAQNGASMPLIPKGAESFGHKPSGYLKVKSEIENAAITAVKIQLGRHYKENGPPLGVEFQPLPPSAFASPSRDPVNGPIYVGDLGRMHSPDVSGVRKQPGLSGVSRSSDTFSWPYIELSVHAGNLHVLHFSIIPKEVAISSSTPMWLSLYFCCHFPTNHPLPAITLATYFLPHFDLAVKVNYISLLVSVVEVIVRYEVYSTKMCSHDSYAGGVNCNSIHGSDSHERKSRHHLEQKSTYNGSNSNAGGNSAMDMPDDLAGETRVYKNKRNYRTSSKHDFEGKRPDSLATHHGPSGRRVNNEKTEACLHDHDNDNPKIAQRNDYMSKPSHLIHGPGKSLVTEERGPFIMMEKDEKRYGDIKRMKGSHDSVRVKRNPRDETVVAKRFRADFSQQEHVTKASVPGIRQRTNLAESGLLWCGLHHHLYSDAVVVVCIVKRVYCLSWRGHLVSARMNLQKPVLQQNEDLTIDGFGWQDPFSNGSSSDDVDDCMPLHSMPVVLFREGKWQQDHCKAVFRG</sequence>
<evidence type="ECO:0000256" key="6">
    <source>
        <dbReference type="ARBA" id="ARBA00022801"/>
    </source>
</evidence>
<feature type="domain" description="Homeobox" evidence="16">
    <location>
        <begin position="393"/>
        <end position="453"/>
    </location>
</feature>
<dbReference type="Gene3D" id="1.10.10.60">
    <property type="entry name" value="Homeodomain-like"/>
    <property type="match status" value="1"/>
</dbReference>
<gene>
    <name evidence="17" type="ORF">SADUNF_Sadunf16G0161000</name>
</gene>
<dbReference type="GO" id="GO:0006508">
    <property type="term" value="P:proteolysis"/>
    <property type="evidence" value="ECO:0007669"/>
    <property type="project" value="UniProtKB-KW"/>
</dbReference>
<evidence type="ECO:0000256" key="9">
    <source>
        <dbReference type="ARBA" id="ARBA00023136"/>
    </source>
</evidence>
<comment type="subcellular location">
    <subcellularLocation>
        <location evidence="2">Endomembrane system</location>
        <topology evidence="2">Multi-pass membrane protein</topology>
    </subcellularLocation>
    <subcellularLocation>
        <location evidence="1 12 13">Nucleus</location>
    </subcellularLocation>
</comment>
<feature type="compositionally biased region" description="Basic and acidic residues" evidence="14">
    <location>
        <begin position="832"/>
        <end position="842"/>
    </location>
</feature>
<evidence type="ECO:0000256" key="8">
    <source>
        <dbReference type="ARBA" id="ARBA00023125"/>
    </source>
</evidence>
<dbReference type="PROSITE" id="PS00027">
    <property type="entry name" value="HOMEOBOX_1"/>
    <property type="match status" value="1"/>
</dbReference>
<evidence type="ECO:0000256" key="4">
    <source>
        <dbReference type="ARBA" id="ARBA00022670"/>
    </source>
</evidence>
<dbReference type="GO" id="GO:0005634">
    <property type="term" value="C:nucleus"/>
    <property type="evidence" value="ECO:0007669"/>
    <property type="project" value="UniProtKB-SubCell"/>
</dbReference>
<dbReference type="EMBL" id="JADGMS010000016">
    <property type="protein sequence ID" value="KAF9665797.1"/>
    <property type="molecule type" value="Genomic_DNA"/>
</dbReference>
<keyword evidence="7 15" id="KW-1133">Transmembrane helix</keyword>
<evidence type="ECO:0000259" key="16">
    <source>
        <dbReference type="PROSITE" id="PS50071"/>
    </source>
</evidence>
<protein>
    <recommendedName>
        <fullName evidence="16">Homeobox domain-containing protein</fullName>
    </recommendedName>
</protein>
<feature type="compositionally biased region" description="Basic and acidic residues" evidence="14">
    <location>
        <begin position="488"/>
        <end position="500"/>
    </location>
</feature>
<feature type="region of interest" description="Disordered" evidence="14">
    <location>
        <begin position="778"/>
        <end position="856"/>
    </location>
</feature>
<feature type="transmembrane region" description="Helical" evidence="15">
    <location>
        <begin position="63"/>
        <end position="82"/>
    </location>
</feature>
<dbReference type="Proteomes" id="UP000657918">
    <property type="component" value="Chromosome 16"/>
</dbReference>
<keyword evidence="5 15" id="KW-0812">Transmembrane</keyword>
<dbReference type="AlphaFoldDB" id="A0A835MGP0"/>
<accession>A0A835MGP0</accession>
<dbReference type="Pfam" id="PF04258">
    <property type="entry name" value="Peptidase_A22B"/>
    <property type="match status" value="1"/>
</dbReference>
<feature type="transmembrane region" description="Helical" evidence="15">
    <location>
        <begin position="88"/>
        <end position="110"/>
    </location>
</feature>
<comment type="caution">
    <text evidence="17">The sequence shown here is derived from an EMBL/GenBank/DDBJ whole genome shotgun (WGS) entry which is preliminary data.</text>
</comment>
<keyword evidence="11 12" id="KW-0539">Nucleus</keyword>
<keyword evidence="10 12" id="KW-0371">Homeobox</keyword>
<dbReference type="CDD" id="cd00086">
    <property type="entry name" value="homeodomain"/>
    <property type="match status" value="1"/>
</dbReference>
<proteinExistence type="inferred from homology"/>
<feature type="compositionally biased region" description="Low complexity" evidence="14">
    <location>
        <begin position="797"/>
        <end position="808"/>
    </location>
</feature>
<dbReference type="GO" id="GO:0000981">
    <property type="term" value="F:DNA-binding transcription factor activity, RNA polymerase II-specific"/>
    <property type="evidence" value="ECO:0007669"/>
    <property type="project" value="InterPro"/>
</dbReference>
<evidence type="ECO:0000256" key="7">
    <source>
        <dbReference type="ARBA" id="ARBA00022989"/>
    </source>
</evidence>
<keyword evidence="8 12" id="KW-0238">DNA-binding</keyword>
<dbReference type="InterPro" id="IPR007369">
    <property type="entry name" value="Peptidase_A22B_SPP"/>
</dbReference>
<evidence type="ECO:0000256" key="13">
    <source>
        <dbReference type="RuleBase" id="RU000682"/>
    </source>
</evidence>
<keyword evidence="9 15" id="KW-0472">Membrane</keyword>
<feature type="region of interest" description="Disordered" evidence="14">
    <location>
        <begin position="455"/>
        <end position="505"/>
    </location>
</feature>
<dbReference type="GO" id="GO:0003677">
    <property type="term" value="F:DNA binding"/>
    <property type="evidence" value="ECO:0007669"/>
    <property type="project" value="UniProtKB-UniRule"/>
</dbReference>
<evidence type="ECO:0000313" key="17">
    <source>
        <dbReference type="EMBL" id="KAF9665797.1"/>
    </source>
</evidence>
<evidence type="ECO:0000256" key="10">
    <source>
        <dbReference type="ARBA" id="ARBA00023155"/>
    </source>
</evidence>
<dbReference type="Pfam" id="PF00046">
    <property type="entry name" value="Homeodomain"/>
    <property type="match status" value="1"/>
</dbReference>
<dbReference type="PANTHER" id="PTHR47713">
    <property type="entry name" value="HOMEODOMAIN-LIKE SUPERFAMILY PROTEIN"/>
    <property type="match status" value="1"/>
</dbReference>
<feature type="transmembrane region" description="Helical" evidence="15">
    <location>
        <begin position="263"/>
        <end position="285"/>
    </location>
</feature>
<evidence type="ECO:0000256" key="11">
    <source>
        <dbReference type="ARBA" id="ARBA00023242"/>
    </source>
</evidence>
<evidence type="ECO:0000256" key="1">
    <source>
        <dbReference type="ARBA" id="ARBA00004123"/>
    </source>
</evidence>
<feature type="transmembrane region" description="Helical" evidence="15">
    <location>
        <begin position="7"/>
        <end position="22"/>
    </location>
</feature>
<feature type="transmembrane region" description="Helical" evidence="15">
    <location>
        <begin position="137"/>
        <end position="156"/>
    </location>
</feature>
<dbReference type="PANTHER" id="PTHR47713:SF2">
    <property type="entry name" value="HOMEODOMAIN-LIKE SUPERFAMILY PROTEIN"/>
    <property type="match status" value="1"/>
</dbReference>
<reference evidence="17 18" key="1">
    <citation type="submission" date="2020-10" db="EMBL/GenBank/DDBJ databases">
        <title>Plant Genome Project.</title>
        <authorList>
            <person name="Zhang R.-G."/>
        </authorList>
    </citation>
    <scope>NUCLEOTIDE SEQUENCE [LARGE SCALE GENOMIC DNA]</scope>
    <source>
        <strain evidence="17">FAFU-HL-1</strain>
        <tissue evidence="17">Leaf</tissue>
    </source>
</reference>
<evidence type="ECO:0000256" key="12">
    <source>
        <dbReference type="PROSITE-ProRule" id="PRU00108"/>
    </source>
</evidence>
<comment type="similarity">
    <text evidence="3">Belongs to the peptidase A22B family.</text>
</comment>
<evidence type="ECO:0000313" key="18">
    <source>
        <dbReference type="Proteomes" id="UP000657918"/>
    </source>
</evidence>
<evidence type="ECO:0000256" key="14">
    <source>
        <dbReference type="SAM" id="MobiDB-lite"/>
    </source>
</evidence>
<feature type="transmembrane region" description="Helical" evidence="15">
    <location>
        <begin position="188"/>
        <end position="212"/>
    </location>
</feature>
<keyword evidence="4" id="KW-0645">Protease</keyword>
<dbReference type="InterPro" id="IPR006639">
    <property type="entry name" value="Preselin/SPP"/>
</dbReference>
<evidence type="ECO:0000256" key="2">
    <source>
        <dbReference type="ARBA" id="ARBA00004127"/>
    </source>
</evidence>
<dbReference type="GO" id="GO:0016020">
    <property type="term" value="C:membrane"/>
    <property type="evidence" value="ECO:0007669"/>
    <property type="project" value="InterPro"/>
</dbReference>
<feature type="transmembrane region" description="Helical" evidence="15">
    <location>
        <begin position="232"/>
        <end position="251"/>
    </location>
</feature>
<organism evidence="17 18">
    <name type="scientific">Salix dunnii</name>
    <dbReference type="NCBI Taxonomy" id="1413687"/>
    <lineage>
        <taxon>Eukaryota</taxon>
        <taxon>Viridiplantae</taxon>
        <taxon>Streptophyta</taxon>
        <taxon>Embryophyta</taxon>
        <taxon>Tracheophyta</taxon>
        <taxon>Spermatophyta</taxon>
        <taxon>Magnoliopsida</taxon>
        <taxon>eudicotyledons</taxon>
        <taxon>Gunneridae</taxon>
        <taxon>Pentapetalae</taxon>
        <taxon>rosids</taxon>
        <taxon>fabids</taxon>
        <taxon>Malpighiales</taxon>
        <taxon>Salicaceae</taxon>
        <taxon>Saliceae</taxon>
        <taxon>Salix</taxon>
    </lineage>
</organism>
<dbReference type="InterPro" id="IPR001356">
    <property type="entry name" value="HD"/>
</dbReference>
<dbReference type="SMART" id="SM00730">
    <property type="entry name" value="PSN"/>
    <property type="match status" value="1"/>
</dbReference>
<dbReference type="SUPFAM" id="SSF46689">
    <property type="entry name" value="Homeodomain-like"/>
    <property type="match status" value="1"/>
</dbReference>
<dbReference type="SMART" id="SM00389">
    <property type="entry name" value="HOX"/>
    <property type="match status" value="1"/>
</dbReference>
<keyword evidence="18" id="KW-1185">Reference proteome</keyword>
<dbReference type="PROSITE" id="PS50071">
    <property type="entry name" value="HOMEOBOX_2"/>
    <property type="match status" value="1"/>
</dbReference>
<dbReference type="GO" id="GO:0012505">
    <property type="term" value="C:endomembrane system"/>
    <property type="evidence" value="ECO:0007669"/>
    <property type="project" value="UniProtKB-SubCell"/>
</dbReference>
<dbReference type="InterPro" id="IPR009057">
    <property type="entry name" value="Homeodomain-like_sf"/>
</dbReference>
<dbReference type="InterPro" id="IPR017970">
    <property type="entry name" value="Homeobox_CS"/>
</dbReference>
<feature type="DNA-binding region" description="Homeobox" evidence="12">
    <location>
        <begin position="395"/>
        <end position="454"/>
    </location>
</feature>
<name>A0A835MGP0_9ROSI</name>
<feature type="compositionally biased region" description="Basic and acidic residues" evidence="14">
    <location>
        <begin position="455"/>
        <end position="465"/>
    </location>
</feature>